<evidence type="ECO:0000256" key="1">
    <source>
        <dbReference type="ARBA" id="ARBA00004514"/>
    </source>
</evidence>
<dbReference type="InterPro" id="IPR008622">
    <property type="entry name" value="FliT"/>
</dbReference>
<comment type="subcellular location">
    <subcellularLocation>
        <location evidence="1">Cytoplasm</location>
        <location evidence="1">Cytosol</location>
    </subcellularLocation>
</comment>
<accession>A0A4R6TXG0</accession>
<organism evidence="6 7">
    <name type="scientific">Thiopseudomonas denitrificans</name>
    <dbReference type="NCBI Taxonomy" id="1501432"/>
    <lineage>
        <taxon>Bacteria</taxon>
        <taxon>Pseudomonadati</taxon>
        <taxon>Pseudomonadota</taxon>
        <taxon>Gammaproteobacteria</taxon>
        <taxon>Pseudomonadales</taxon>
        <taxon>Pseudomonadaceae</taxon>
        <taxon>Thiopseudomonas</taxon>
    </lineage>
</organism>
<proteinExistence type="predicted"/>
<comment type="caution">
    <text evidence="6">The sequence shown here is derived from an EMBL/GenBank/DDBJ whole genome shotgun (WGS) entry which is preliminary data.</text>
</comment>
<evidence type="ECO:0000256" key="5">
    <source>
        <dbReference type="ARBA" id="ARBA00093797"/>
    </source>
</evidence>
<dbReference type="OrthoDB" id="7013020at2"/>
<protein>
    <recommendedName>
        <fullName evidence="5">Flagellar protein FliT</fullName>
    </recommendedName>
</protein>
<sequence length="98" mass="11167">MNATVLQLEQTHSALQDALQRCDWEAVGTLDLQCRQAVDQALADPHTPVEVLRDRMQALLDLYRELVDSCSGEQQRIAGELVQLQQSKKRAKVYQLFE</sequence>
<evidence type="ECO:0000313" key="7">
    <source>
        <dbReference type="Proteomes" id="UP000294575"/>
    </source>
</evidence>
<evidence type="ECO:0000313" key="6">
    <source>
        <dbReference type="EMBL" id="TDQ36689.1"/>
    </source>
</evidence>
<evidence type="ECO:0000256" key="4">
    <source>
        <dbReference type="ARBA" id="ARBA00023186"/>
    </source>
</evidence>
<keyword evidence="4" id="KW-0143">Chaperone</keyword>
<dbReference type="AlphaFoldDB" id="A0A4R6TXG0"/>
<dbReference type="EMBL" id="SNYK01000011">
    <property type="protein sequence ID" value="TDQ36689.1"/>
    <property type="molecule type" value="Genomic_DNA"/>
</dbReference>
<gene>
    <name evidence="6" type="ORF">DFQ45_11170</name>
</gene>
<dbReference type="Pfam" id="PF05400">
    <property type="entry name" value="FliT"/>
    <property type="match status" value="1"/>
</dbReference>
<dbReference type="RefSeq" id="WP_101496424.1">
    <property type="nucleotide sequence ID" value="NZ_LNJZ01000005.1"/>
</dbReference>
<keyword evidence="2" id="KW-0963">Cytoplasm</keyword>
<reference evidence="6 7" key="1">
    <citation type="submission" date="2019-03" db="EMBL/GenBank/DDBJ databases">
        <title>Genomic Encyclopedia of Type Strains, Phase IV (KMG-IV): sequencing the most valuable type-strain genomes for metagenomic binning, comparative biology and taxonomic classification.</title>
        <authorList>
            <person name="Goeker M."/>
        </authorList>
    </citation>
    <scope>NUCLEOTIDE SEQUENCE [LARGE SCALE GENOMIC DNA]</scope>
    <source>
        <strain evidence="6 7">DSM 28679</strain>
    </source>
</reference>
<name>A0A4R6TXG0_9GAMM</name>
<keyword evidence="3" id="KW-1005">Bacterial flagellum biogenesis</keyword>
<evidence type="ECO:0000256" key="3">
    <source>
        <dbReference type="ARBA" id="ARBA00022795"/>
    </source>
</evidence>
<evidence type="ECO:0000256" key="2">
    <source>
        <dbReference type="ARBA" id="ARBA00022490"/>
    </source>
</evidence>
<dbReference type="Proteomes" id="UP000294575">
    <property type="component" value="Unassembled WGS sequence"/>
</dbReference>
<keyword evidence="7" id="KW-1185">Reference proteome</keyword>